<dbReference type="GO" id="GO:0006629">
    <property type="term" value="P:lipid metabolic process"/>
    <property type="evidence" value="ECO:0007669"/>
    <property type="project" value="UniProtKB-KW"/>
</dbReference>
<dbReference type="CDD" id="cd01846">
    <property type="entry name" value="fatty_acyltransferase_like"/>
    <property type="match status" value="1"/>
</dbReference>
<keyword evidence="4" id="KW-1185">Reference proteome</keyword>
<reference evidence="3 4" key="1">
    <citation type="journal article" date="2015" name="Genome Biol. Evol.">
        <title>Phylogenomic analyses indicate that early fungi evolved digesting cell walls of algal ancestors of land plants.</title>
        <authorList>
            <person name="Chang Y."/>
            <person name="Wang S."/>
            <person name="Sekimoto S."/>
            <person name="Aerts A.L."/>
            <person name="Choi C."/>
            <person name="Clum A."/>
            <person name="LaButti K.M."/>
            <person name="Lindquist E.A."/>
            <person name="Yee Ngan C."/>
            <person name="Ohm R.A."/>
            <person name="Salamov A.A."/>
            <person name="Grigoriev I.V."/>
            <person name="Spatafora J.W."/>
            <person name="Berbee M.L."/>
        </authorList>
    </citation>
    <scope>NUCLEOTIDE SEQUENCE [LARGE SCALE GENOMIC DNA]</scope>
    <source>
        <strain evidence="3 4">NRRL 28638</strain>
    </source>
</reference>
<dbReference type="EMBL" id="KQ964451">
    <property type="protein sequence ID" value="KXN72507.1"/>
    <property type="molecule type" value="Genomic_DNA"/>
</dbReference>
<dbReference type="Pfam" id="PF00657">
    <property type="entry name" value="Lipase_GDSL"/>
    <property type="match status" value="1"/>
</dbReference>
<evidence type="ECO:0000313" key="3">
    <source>
        <dbReference type="EMBL" id="KXN72507.1"/>
    </source>
</evidence>
<protein>
    <submittedName>
        <fullName evidence="3">Carbohydrate esterase family 16 protein</fullName>
    </submittedName>
</protein>
<dbReference type="InterPro" id="IPR008265">
    <property type="entry name" value="Lipase_GDSL_AS"/>
</dbReference>
<proteinExistence type="predicted"/>
<evidence type="ECO:0000313" key="4">
    <source>
        <dbReference type="Proteomes" id="UP000070444"/>
    </source>
</evidence>
<dbReference type="Gene3D" id="3.40.50.1110">
    <property type="entry name" value="SGNH hydrolase"/>
    <property type="match status" value="1"/>
</dbReference>
<dbReference type="SUPFAM" id="SSF52266">
    <property type="entry name" value="SGNH hydrolase"/>
    <property type="match status" value="1"/>
</dbReference>
<sequence>MKYLVAYIYTIFYSSFINCSLDCLIVFGDSLSDTGNLSKLTYGILPGSRYYNGRFSNGKIWVDYMKEKLDIKSVENYAYGAATTNNKVSTIWKVIPSITDQVKRYSNKIDTSCGSDKERYLVSYIGGTNDYQNITTNPFDVVSNIEKDLTMLIKDYGFEQIIVGNLPPVHLSPHVILTDSKRLNLFKLRAAIHNSLLSRLISKLSNLYPNVNLSLFEFGSDFSCVSQWYNKPLPDGNPAYCFDENEDADPCINPEDFFFYDTLHPSTEAHYALSEFIATKFDRHIPQRCPPSHSYFKVFENYSNI</sequence>
<name>A0A137PBW0_CONC2</name>
<dbReference type="OrthoDB" id="1600564at2759"/>
<dbReference type="STRING" id="796925.A0A137PBW0"/>
<dbReference type="PANTHER" id="PTHR46020">
    <property type="entry name" value="OSJNBB0059K02.9 PROTEIN"/>
    <property type="match status" value="1"/>
</dbReference>
<dbReference type="PANTHER" id="PTHR46020:SF4">
    <property type="entry name" value="OS04G0650200 PROTEIN"/>
    <property type="match status" value="1"/>
</dbReference>
<dbReference type="PROSITE" id="PS01098">
    <property type="entry name" value="LIPASE_GDSL_SER"/>
    <property type="match status" value="1"/>
</dbReference>
<evidence type="ECO:0000256" key="2">
    <source>
        <dbReference type="ARBA" id="ARBA00023098"/>
    </source>
</evidence>
<dbReference type="OMA" id="MNRCISS"/>
<dbReference type="InterPro" id="IPR001087">
    <property type="entry name" value="GDSL"/>
</dbReference>
<evidence type="ECO:0000256" key="1">
    <source>
        <dbReference type="ARBA" id="ARBA00022801"/>
    </source>
</evidence>
<keyword evidence="2" id="KW-0443">Lipid metabolism</keyword>
<keyword evidence="1" id="KW-0378">Hydrolase</keyword>
<dbReference type="AlphaFoldDB" id="A0A137PBW0"/>
<organism evidence="3 4">
    <name type="scientific">Conidiobolus coronatus (strain ATCC 28846 / CBS 209.66 / NRRL 28638)</name>
    <name type="common">Delacroixia coronata</name>
    <dbReference type="NCBI Taxonomy" id="796925"/>
    <lineage>
        <taxon>Eukaryota</taxon>
        <taxon>Fungi</taxon>
        <taxon>Fungi incertae sedis</taxon>
        <taxon>Zoopagomycota</taxon>
        <taxon>Entomophthoromycotina</taxon>
        <taxon>Entomophthoromycetes</taxon>
        <taxon>Entomophthorales</taxon>
        <taxon>Ancylistaceae</taxon>
        <taxon>Conidiobolus</taxon>
    </lineage>
</organism>
<accession>A0A137PBW0</accession>
<dbReference type="Proteomes" id="UP000070444">
    <property type="component" value="Unassembled WGS sequence"/>
</dbReference>
<dbReference type="GO" id="GO:0016298">
    <property type="term" value="F:lipase activity"/>
    <property type="evidence" value="ECO:0007669"/>
    <property type="project" value="InterPro"/>
</dbReference>
<dbReference type="InterPro" id="IPR036514">
    <property type="entry name" value="SGNH_hydro_sf"/>
</dbReference>
<gene>
    <name evidence="3" type="ORF">CONCODRAFT_68916</name>
</gene>